<feature type="DNA-binding region" description="H-T-H motif" evidence="2">
    <location>
        <begin position="31"/>
        <end position="50"/>
    </location>
</feature>
<dbReference type="InterPro" id="IPR001647">
    <property type="entry name" value="HTH_TetR"/>
</dbReference>
<keyword evidence="1 2" id="KW-0238">DNA-binding</keyword>
<dbReference type="GO" id="GO:0003677">
    <property type="term" value="F:DNA binding"/>
    <property type="evidence" value="ECO:0007669"/>
    <property type="project" value="UniProtKB-UniRule"/>
</dbReference>
<dbReference type="PROSITE" id="PS50977">
    <property type="entry name" value="HTH_TETR_2"/>
    <property type="match status" value="1"/>
</dbReference>
<dbReference type="RefSeq" id="WP_074999744.1">
    <property type="nucleotide sequence ID" value="NZ_FOGO01000003.1"/>
</dbReference>
<reference evidence="5" key="1">
    <citation type="submission" date="2016-10" db="EMBL/GenBank/DDBJ databases">
        <authorList>
            <person name="Varghese N."/>
            <person name="Submissions S."/>
        </authorList>
    </citation>
    <scope>NUCLEOTIDE SEQUENCE [LARGE SCALE GENOMIC DNA]</scope>
    <source>
        <strain evidence="5">CGMCC 4.6825</strain>
    </source>
</reference>
<dbReference type="Pfam" id="PF00440">
    <property type="entry name" value="TetR_N"/>
    <property type="match status" value="1"/>
</dbReference>
<accession>A0A1H9RG84</accession>
<dbReference type="Proteomes" id="UP000182841">
    <property type="component" value="Unassembled WGS sequence"/>
</dbReference>
<evidence type="ECO:0000259" key="3">
    <source>
        <dbReference type="PROSITE" id="PS50977"/>
    </source>
</evidence>
<dbReference type="InterPro" id="IPR041583">
    <property type="entry name" value="TetR_C_31"/>
</dbReference>
<keyword evidence="5" id="KW-1185">Reference proteome</keyword>
<organism evidence="4 5">
    <name type="scientific">Streptomyces qinglanensis</name>
    <dbReference type="NCBI Taxonomy" id="943816"/>
    <lineage>
        <taxon>Bacteria</taxon>
        <taxon>Bacillati</taxon>
        <taxon>Actinomycetota</taxon>
        <taxon>Actinomycetes</taxon>
        <taxon>Kitasatosporales</taxon>
        <taxon>Streptomycetaceae</taxon>
        <taxon>Streptomyces</taxon>
    </lineage>
</organism>
<proteinExistence type="predicted"/>
<gene>
    <name evidence="4" type="ORF">SAMN05421870_103522</name>
</gene>
<dbReference type="InterPro" id="IPR009057">
    <property type="entry name" value="Homeodomain-like_sf"/>
</dbReference>
<evidence type="ECO:0000256" key="1">
    <source>
        <dbReference type="ARBA" id="ARBA00023125"/>
    </source>
</evidence>
<dbReference type="Pfam" id="PF17940">
    <property type="entry name" value="TetR_C_31"/>
    <property type="match status" value="1"/>
</dbReference>
<dbReference type="SUPFAM" id="SSF46689">
    <property type="entry name" value="Homeodomain-like"/>
    <property type="match status" value="1"/>
</dbReference>
<protein>
    <submittedName>
        <fullName evidence="4">Regulatory protein, tetR family</fullName>
    </submittedName>
</protein>
<evidence type="ECO:0000256" key="2">
    <source>
        <dbReference type="PROSITE-ProRule" id="PRU00335"/>
    </source>
</evidence>
<dbReference type="EMBL" id="FOGO01000003">
    <property type="protein sequence ID" value="SER71674.1"/>
    <property type="molecule type" value="Genomic_DNA"/>
</dbReference>
<evidence type="ECO:0000313" key="4">
    <source>
        <dbReference type="EMBL" id="SER71674.1"/>
    </source>
</evidence>
<evidence type="ECO:0000313" key="5">
    <source>
        <dbReference type="Proteomes" id="UP000182841"/>
    </source>
</evidence>
<dbReference type="OrthoDB" id="7506349at2"/>
<name>A0A1H9RG84_9ACTN</name>
<sequence>MTAREAATPRAALIADTAIRLLSERGMRGLTHRAVDEAAGLPPGSTSNHARTRAALLEAAVRRLTELEGSVLHTAEMAAAAGADEGPEPLAALVAAALHRHLTRHRALLVARYELALEATRRPELRAHYDRTGLSDFAGPLRALLAAAGSRAPERHALSLLAWCDGLLFSCTAGTFSSTVPAEEELRESVREILTGMLAPLG</sequence>
<dbReference type="AlphaFoldDB" id="A0A1H9RG84"/>
<dbReference type="Gene3D" id="1.10.357.10">
    <property type="entry name" value="Tetracycline Repressor, domain 2"/>
    <property type="match status" value="1"/>
</dbReference>
<feature type="domain" description="HTH tetR-type" evidence="3">
    <location>
        <begin position="8"/>
        <end position="68"/>
    </location>
</feature>